<name>A0A369VA81_9ACTN</name>
<sequence length="128" mass="13962">MVVVRGELSNRFPPVHEPVTRREPVADERVPHFCDGRDFAIVEHHEAHHETSAATTTSGRPGEVLAGQKGSHRGYMGARRGSRATVSPATATGGAGERCGDIGEFMPPSSAFSRLTYRGSVIHHRRHR</sequence>
<comment type="caution">
    <text evidence="2">The sequence shown here is derived from an EMBL/GenBank/DDBJ whole genome shotgun (WGS) entry which is preliminary data.</text>
</comment>
<dbReference type="Proteomes" id="UP000253742">
    <property type="component" value="Unassembled WGS sequence"/>
</dbReference>
<dbReference type="EMBL" id="QQBH01000004">
    <property type="protein sequence ID" value="RDD89972.1"/>
    <property type="molecule type" value="Genomic_DNA"/>
</dbReference>
<reference evidence="2 3" key="1">
    <citation type="submission" date="2018-07" db="EMBL/GenBank/DDBJ databases">
        <title>Genome guided investigation of antibiotics producing actinomycetales strain isolated from a Macau mangrove ecosystem.</title>
        <authorList>
            <person name="Hu D."/>
        </authorList>
    </citation>
    <scope>NUCLEOTIDE SEQUENCE [LARGE SCALE GENOMIC DNA]</scope>
    <source>
        <strain evidence="2 3">2297</strain>
    </source>
</reference>
<evidence type="ECO:0000313" key="3">
    <source>
        <dbReference type="Proteomes" id="UP000253742"/>
    </source>
</evidence>
<dbReference type="OrthoDB" id="4239352at2"/>
<protein>
    <submittedName>
        <fullName evidence="2">Uncharacterized protein</fullName>
    </submittedName>
</protein>
<gene>
    <name evidence="2" type="ORF">DVZ84_06120</name>
</gene>
<organism evidence="2 3">
    <name type="scientific">Streptomyces parvulus</name>
    <dbReference type="NCBI Taxonomy" id="146923"/>
    <lineage>
        <taxon>Bacteria</taxon>
        <taxon>Bacillati</taxon>
        <taxon>Actinomycetota</taxon>
        <taxon>Actinomycetes</taxon>
        <taxon>Kitasatosporales</taxon>
        <taxon>Streptomycetaceae</taxon>
        <taxon>Streptomyces</taxon>
    </lineage>
</organism>
<evidence type="ECO:0000256" key="1">
    <source>
        <dbReference type="SAM" id="MobiDB-lite"/>
    </source>
</evidence>
<accession>A0A369VA81</accession>
<dbReference type="AlphaFoldDB" id="A0A369VA81"/>
<proteinExistence type="predicted"/>
<evidence type="ECO:0000313" key="2">
    <source>
        <dbReference type="EMBL" id="RDD89972.1"/>
    </source>
</evidence>
<feature type="region of interest" description="Disordered" evidence="1">
    <location>
        <begin position="46"/>
        <end position="100"/>
    </location>
</feature>